<keyword evidence="3" id="KW-1185">Reference proteome</keyword>
<evidence type="ECO:0000313" key="3">
    <source>
        <dbReference type="Proteomes" id="UP000323136"/>
    </source>
</evidence>
<dbReference type="InterPro" id="IPR050229">
    <property type="entry name" value="GlpE_sulfurtransferase"/>
</dbReference>
<dbReference type="PANTHER" id="PTHR43031">
    <property type="entry name" value="FAD-DEPENDENT OXIDOREDUCTASE"/>
    <property type="match status" value="1"/>
</dbReference>
<dbReference type="CDD" id="cd00158">
    <property type="entry name" value="RHOD"/>
    <property type="match status" value="1"/>
</dbReference>
<reference evidence="2 3" key="1">
    <citation type="submission" date="2019-07" db="EMBL/GenBank/DDBJ databases">
        <title>Genomic Encyclopedia of Type Strains, Phase IV (KMG-IV): sequencing the most valuable type-strain genomes for metagenomic binning, comparative biology and taxonomic classification.</title>
        <authorList>
            <person name="Goeker M."/>
        </authorList>
    </citation>
    <scope>NUCLEOTIDE SEQUENCE [LARGE SCALE GENOMIC DNA]</scope>
    <source>
        <strain evidence="2 3">DSM 18961</strain>
    </source>
</reference>
<dbReference type="SMART" id="SM00450">
    <property type="entry name" value="RHOD"/>
    <property type="match status" value="1"/>
</dbReference>
<dbReference type="SUPFAM" id="SSF52821">
    <property type="entry name" value="Rhodanese/Cell cycle control phosphatase"/>
    <property type="match status" value="1"/>
</dbReference>
<dbReference type="AlphaFoldDB" id="A0A5S5DX61"/>
<dbReference type="InterPro" id="IPR036873">
    <property type="entry name" value="Rhodanese-like_dom_sf"/>
</dbReference>
<dbReference type="Gene3D" id="3.40.250.10">
    <property type="entry name" value="Rhodanese-like domain"/>
    <property type="match status" value="1"/>
</dbReference>
<dbReference type="GO" id="GO:0016740">
    <property type="term" value="F:transferase activity"/>
    <property type="evidence" value="ECO:0007669"/>
    <property type="project" value="UniProtKB-KW"/>
</dbReference>
<dbReference type="Pfam" id="PF00581">
    <property type="entry name" value="Rhodanese"/>
    <property type="match status" value="1"/>
</dbReference>
<proteinExistence type="predicted"/>
<dbReference type="OrthoDB" id="9808735at2"/>
<evidence type="ECO:0000313" key="2">
    <source>
        <dbReference type="EMBL" id="TYQ00315.1"/>
    </source>
</evidence>
<sequence>MKLKSLLVIAVLFFISCKQPTKEITNITVEDLKTEMSNNIQLLDVRTPEEWEQGSIKSALKINVNSDDFEKQALSKLSKKEPVYVYCKSGGRSLVASEILVSKGYKVYNVLGGYDEWKEKNKE</sequence>
<accession>A0A5S5DX61</accession>
<gene>
    <name evidence="2" type="ORF">C7447_101926</name>
</gene>
<dbReference type="RefSeq" id="WP_148869182.1">
    <property type="nucleotide sequence ID" value="NZ_VNIA01000001.1"/>
</dbReference>
<dbReference type="InterPro" id="IPR001763">
    <property type="entry name" value="Rhodanese-like_dom"/>
</dbReference>
<evidence type="ECO:0000259" key="1">
    <source>
        <dbReference type="PROSITE" id="PS50206"/>
    </source>
</evidence>
<protein>
    <submittedName>
        <fullName evidence="2">Rhodanese-related sulfurtransferase</fullName>
    </submittedName>
</protein>
<dbReference type="Proteomes" id="UP000323136">
    <property type="component" value="Unassembled WGS sequence"/>
</dbReference>
<dbReference type="PANTHER" id="PTHR43031:SF1">
    <property type="entry name" value="PYRIDINE NUCLEOTIDE-DISULPHIDE OXIDOREDUCTASE"/>
    <property type="match status" value="1"/>
</dbReference>
<organism evidence="2 3">
    <name type="scientific">Tenacibaculum adriaticum</name>
    <dbReference type="NCBI Taxonomy" id="413713"/>
    <lineage>
        <taxon>Bacteria</taxon>
        <taxon>Pseudomonadati</taxon>
        <taxon>Bacteroidota</taxon>
        <taxon>Flavobacteriia</taxon>
        <taxon>Flavobacteriales</taxon>
        <taxon>Flavobacteriaceae</taxon>
        <taxon>Tenacibaculum</taxon>
    </lineage>
</organism>
<keyword evidence="2" id="KW-0808">Transferase</keyword>
<dbReference type="PROSITE" id="PS51257">
    <property type="entry name" value="PROKAR_LIPOPROTEIN"/>
    <property type="match status" value="1"/>
</dbReference>
<dbReference type="EMBL" id="VNIA01000001">
    <property type="protein sequence ID" value="TYQ00315.1"/>
    <property type="molecule type" value="Genomic_DNA"/>
</dbReference>
<feature type="domain" description="Rhodanese" evidence="1">
    <location>
        <begin position="36"/>
        <end position="122"/>
    </location>
</feature>
<name>A0A5S5DX61_9FLAO</name>
<comment type="caution">
    <text evidence="2">The sequence shown here is derived from an EMBL/GenBank/DDBJ whole genome shotgun (WGS) entry which is preliminary data.</text>
</comment>
<dbReference type="PROSITE" id="PS50206">
    <property type="entry name" value="RHODANESE_3"/>
    <property type="match status" value="1"/>
</dbReference>